<reference evidence="8 9" key="2">
    <citation type="submission" date="2018-03" db="EMBL/GenBank/DDBJ databases">
        <title>The ancient ancestry and fast evolution of plastids.</title>
        <authorList>
            <person name="Moore K.R."/>
            <person name="Magnabosco C."/>
            <person name="Momper L."/>
            <person name="Gold D.A."/>
            <person name="Bosak T."/>
            <person name="Fournier G.P."/>
        </authorList>
    </citation>
    <scope>NUCLEOTIDE SEQUENCE [LARGE SCALE GENOMIC DNA]</scope>
    <source>
        <strain evidence="8 9">ULC007</strain>
    </source>
</reference>
<evidence type="ECO:0000256" key="1">
    <source>
        <dbReference type="ARBA" id="ARBA00001231"/>
    </source>
</evidence>
<comment type="catalytic activity">
    <reaction evidence="1">
        <text>Hydrolysis of terminal non-reducing N-acetyl-D-hexosamine residues in N-acetyl-beta-D-hexosaminides.</text>
        <dbReference type="EC" id="3.2.1.52"/>
    </reaction>
</comment>
<evidence type="ECO:0000256" key="5">
    <source>
        <dbReference type="ARBA" id="ARBA00023295"/>
    </source>
</evidence>
<dbReference type="GO" id="GO:0009254">
    <property type="term" value="P:peptidoglycan turnover"/>
    <property type="evidence" value="ECO:0007669"/>
    <property type="project" value="TreeGrafter"/>
</dbReference>
<name>A0A2T1DLA5_9CYAN</name>
<dbReference type="InterPro" id="IPR001764">
    <property type="entry name" value="Glyco_hydro_3_N"/>
</dbReference>
<dbReference type="EMBL" id="PVWG01000003">
    <property type="protein sequence ID" value="PSB21235.1"/>
    <property type="molecule type" value="Genomic_DNA"/>
</dbReference>
<dbReference type="InterPro" id="IPR036962">
    <property type="entry name" value="Glyco_hydro_3_N_sf"/>
</dbReference>
<dbReference type="Proteomes" id="UP000238634">
    <property type="component" value="Unassembled WGS sequence"/>
</dbReference>
<proteinExistence type="inferred from homology"/>
<feature type="domain" description="Bacterial Glycosyl hydrolase family 3 C-terminal" evidence="7">
    <location>
        <begin position="389"/>
        <end position="525"/>
    </location>
</feature>
<evidence type="ECO:0000256" key="4">
    <source>
        <dbReference type="ARBA" id="ARBA00022801"/>
    </source>
</evidence>
<dbReference type="InterPro" id="IPR050226">
    <property type="entry name" value="NagZ_Beta-hexosaminidase"/>
</dbReference>
<dbReference type="GO" id="GO:0005975">
    <property type="term" value="P:carbohydrate metabolic process"/>
    <property type="evidence" value="ECO:0007669"/>
    <property type="project" value="InterPro"/>
</dbReference>
<keyword evidence="5" id="KW-0326">Glycosidase</keyword>
<dbReference type="SUPFAM" id="SSF51445">
    <property type="entry name" value="(Trans)glycosidases"/>
    <property type="match status" value="1"/>
</dbReference>
<evidence type="ECO:0000313" key="9">
    <source>
        <dbReference type="Proteomes" id="UP000238634"/>
    </source>
</evidence>
<sequence>MLSSLPNLDSLTLIEQVAQMVVVRTSGYLFDHQIQYPLWEANSTTLRHLLEDLGVGGVILLGGSAGEITLRTQQLQAWAKIPLLISADIEEGVGQRFSGATWFPPPMALNAIAQFNLPLACDYAEQMGAVTAQEAVAIGLNWVLAPIVDVNNNPANPVINVRAFGETTEIVSELATAFIRGAQSHKVLTTAKHFPGHGDTAVDSHLELPVLQHDRARLEQVELPPFQAAIQAGVDAVMSAHLQIPALDDRYPATLSPQVLTAELRQRLGFEGLIVTDALIMGAIANRYGNDESAVLAVEAGADILLMPLHPERAIHAVCAAVKAGRISPDRIRASVERIWDAKLKVLPSETQSLSLLAQPEAIATNTKILQDSMRVYHPTLSRLDHLPEKNGRNLILIDDGIDCDFLGRTAPAIAVPRQFGFTQVQVIDRYTPTILLDSNSTHLCPTLLQLFIRGNPFRGSAGLTETAQNWFDHLLKSQQLQALIIYGSPYVLEQFLPFLPSTVPYVFSYGQMQLAQAISLTALFSQDK</sequence>
<dbReference type="InterPro" id="IPR017853">
    <property type="entry name" value="GH"/>
</dbReference>
<evidence type="ECO:0000256" key="2">
    <source>
        <dbReference type="ARBA" id="ARBA00005336"/>
    </source>
</evidence>
<dbReference type="Gene3D" id="3.20.20.300">
    <property type="entry name" value="Glycoside hydrolase, family 3, N-terminal domain"/>
    <property type="match status" value="1"/>
</dbReference>
<dbReference type="GO" id="GO:0004563">
    <property type="term" value="F:beta-N-acetylhexosaminidase activity"/>
    <property type="evidence" value="ECO:0007669"/>
    <property type="project" value="UniProtKB-EC"/>
</dbReference>
<dbReference type="Gene3D" id="3.40.50.10870">
    <property type="entry name" value="Glycosyl hydrolase family 3"/>
    <property type="match status" value="1"/>
</dbReference>
<dbReference type="Pfam" id="PF00933">
    <property type="entry name" value="Glyco_hydro_3"/>
    <property type="match status" value="1"/>
</dbReference>
<evidence type="ECO:0000256" key="3">
    <source>
        <dbReference type="ARBA" id="ARBA00012663"/>
    </source>
</evidence>
<dbReference type="PANTHER" id="PTHR30480:SF13">
    <property type="entry name" value="BETA-HEXOSAMINIDASE"/>
    <property type="match status" value="1"/>
</dbReference>
<dbReference type="PANTHER" id="PTHR30480">
    <property type="entry name" value="BETA-HEXOSAMINIDASE-RELATED"/>
    <property type="match status" value="1"/>
</dbReference>
<gene>
    <name evidence="8" type="ORF">C7B65_04715</name>
</gene>
<accession>A0A2T1DLA5</accession>
<dbReference type="STRING" id="1920490.GCA_001895925_02248"/>
<comment type="caution">
    <text evidence="8">The sequence shown here is derived from an EMBL/GenBank/DDBJ whole genome shotgun (WGS) entry which is preliminary data.</text>
</comment>
<comment type="similarity">
    <text evidence="2">Belongs to the glycosyl hydrolase 3 family.</text>
</comment>
<dbReference type="AlphaFoldDB" id="A0A2T1DLA5"/>
<dbReference type="OrthoDB" id="9805821at2"/>
<keyword evidence="9" id="KW-1185">Reference proteome</keyword>
<dbReference type="Pfam" id="PF18034">
    <property type="entry name" value="Bac_GH3_C"/>
    <property type="match status" value="1"/>
</dbReference>
<feature type="domain" description="Glycoside hydrolase family 3 N-terminal" evidence="6">
    <location>
        <begin position="13"/>
        <end position="340"/>
    </location>
</feature>
<evidence type="ECO:0000259" key="6">
    <source>
        <dbReference type="Pfam" id="PF00933"/>
    </source>
</evidence>
<keyword evidence="4" id="KW-0378">Hydrolase</keyword>
<evidence type="ECO:0000259" key="7">
    <source>
        <dbReference type="Pfam" id="PF18034"/>
    </source>
</evidence>
<organism evidence="8 9">
    <name type="scientific">Phormidesmis priestleyi ULC007</name>
    <dbReference type="NCBI Taxonomy" id="1920490"/>
    <lineage>
        <taxon>Bacteria</taxon>
        <taxon>Bacillati</taxon>
        <taxon>Cyanobacteriota</taxon>
        <taxon>Cyanophyceae</taxon>
        <taxon>Leptolyngbyales</taxon>
        <taxon>Leptolyngbyaceae</taxon>
        <taxon>Phormidesmis</taxon>
    </lineage>
</organism>
<protein>
    <recommendedName>
        <fullName evidence="3">beta-N-acetylhexosaminidase</fullName>
        <ecNumber evidence="3">3.2.1.52</ecNumber>
    </recommendedName>
</protein>
<dbReference type="EC" id="3.2.1.52" evidence="3"/>
<dbReference type="RefSeq" id="WP_073069887.1">
    <property type="nucleotide sequence ID" value="NZ_MPPI01000004.1"/>
</dbReference>
<dbReference type="InterPro" id="IPR041518">
    <property type="entry name" value="Bac_GH3_C"/>
</dbReference>
<reference evidence="8 9" key="1">
    <citation type="submission" date="2018-02" db="EMBL/GenBank/DDBJ databases">
        <authorList>
            <person name="Cohen D.B."/>
            <person name="Kent A.D."/>
        </authorList>
    </citation>
    <scope>NUCLEOTIDE SEQUENCE [LARGE SCALE GENOMIC DNA]</scope>
    <source>
        <strain evidence="8 9">ULC007</strain>
    </source>
</reference>
<evidence type="ECO:0000313" key="8">
    <source>
        <dbReference type="EMBL" id="PSB21235.1"/>
    </source>
</evidence>